<protein>
    <submittedName>
        <fullName evidence="1">Uncharacterized protein</fullName>
    </submittedName>
</protein>
<dbReference type="AlphaFoldDB" id="A0A9J6GSJ9"/>
<dbReference type="EMBL" id="JABSTR010000008">
    <property type="protein sequence ID" value="KAH9377712.1"/>
    <property type="molecule type" value="Genomic_DNA"/>
</dbReference>
<name>A0A9J6GSJ9_HAELO</name>
<dbReference type="Gene3D" id="3.40.390.10">
    <property type="entry name" value="Collagenase (Catalytic Domain)"/>
    <property type="match status" value="1"/>
</dbReference>
<comment type="caution">
    <text evidence="1">The sequence shown here is derived from an EMBL/GenBank/DDBJ whole genome shotgun (WGS) entry which is preliminary data.</text>
</comment>
<proteinExistence type="predicted"/>
<dbReference type="GO" id="GO:0006508">
    <property type="term" value="P:proteolysis"/>
    <property type="evidence" value="ECO:0007669"/>
    <property type="project" value="InterPro"/>
</dbReference>
<keyword evidence="2" id="KW-1185">Reference proteome</keyword>
<organism evidence="1 2">
    <name type="scientific">Haemaphysalis longicornis</name>
    <name type="common">Bush tick</name>
    <dbReference type="NCBI Taxonomy" id="44386"/>
    <lineage>
        <taxon>Eukaryota</taxon>
        <taxon>Metazoa</taxon>
        <taxon>Ecdysozoa</taxon>
        <taxon>Arthropoda</taxon>
        <taxon>Chelicerata</taxon>
        <taxon>Arachnida</taxon>
        <taxon>Acari</taxon>
        <taxon>Parasitiformes</taxon>
        <taxon>Ixodida</taxon>
        <taxon>Ixodoidea</taxon>
        <taxon>Ixodidae</taxon>
        <taxon>Haemaphysalinae</taxon>
        <taxon>Haemaphysalis</taxon>
    </lineage>
</organism>
<dbReference type="SUPFAM" id="SSF55486">
    <property type="entry name" value="Metalloproteases ('zincins'), catalytic domain"/>
    <property type="match status" value="1"/>
</dbReference>
<dbReference type="GO" id="GO:0004222">
    <property type="term" value="F:metalloendopeptidase activity"/>
    <property type="evidence" value="ECO:0007669"/>
    <property type="project" value="InterPro"/>
</dbReference>
<evidence type="ECO:0000313" key="1">
    <source>
        <dbReference type="EMBL" id="KAH9377712.1"/>
    </source>
</evidence>
<dbReference type="VEuPathDB" id="VectorBase:HLOH_044411"/>
<dbReference type="PROSITE" id="PS51885">
    <property type="entry name" value="NEPRILYSIN"/>
    <property type="match status" value="1"/>
</dbReference>
<accession>A0A9J6GSJ9</accession>
<dbReference type="InterPro" id="IPR000718">
    <property type="entry name" value="Peptidase_M13"/>
</dbReference>
<dbReference type="InterPro" id="IPR024079">
    <property type="entry name" value="MetalloPept_cat_dom_sf"/>
</dbReference>
<reference evidence="1 2" key="1">
    <citation type="journal article" date="2020" name="Cell">
        <title>Large-Scale Comparative Analyses of Tick Genomes Elucidate Their Genetic Diversity and Vector Capacities.</title>
        <authorList>
            <consortium name="Tick Genome and Microbiome Consortium (TIGMIC)"/>
            <person name="Jia N."/>
            <person name="Wang J."/>
            <person name="Shi W."/>
            <person name="Du L."/>
            <person name="Sun Y."/>
            <person name="Zhan W."/>
            <person name="Jiang J.F."/>
            <person name="Wang Q."/>
            <person name="Zhang B."/>
            <person name="Ji P."/>
            <person name="Bell-Sakyi L."/>
            <person name="Cui X.M."/>
            <person name="Yuan T.T."/>
            <person name="Jiang B.G."/>
            <person name="Yang W.F."/>
            <person name="Lam T.T."/>
            <person name="Chang Q.C."/>
            <person name="Ding S.J."/>
            <person name="Wang X.J."/>
            <person name="Zhu J.G."/>
            <person name="Ruan X.D."/>
            <person name="Zhao L."/>
            <person name="Wei J.T."/>
            <person name="Ye R.Z."/>
            <person name="Que T.C."/>
            <person name="Du C.H."/>
            <person name="Zhou Y.H."/>
            <person name="Cheng J.X."/>
            <person name="Dai P.F."/>
            <person name="Guo W.B."/>
            <person name="Han X.H."/>
            <person name="Huang E.J."/>
            <person name="Li L.F."/>
            <person name="Wei W."/>
            <person name="Gao Y.C."/>
            <person name="Liu J.Z."/>
            <person name="Shao H.Z."/>
            <person name="Wang X."/>
            <person name="Wang C.C."/>
            <person name="Yang T.C."/>
            <person name="Huo Q.B."/>
            <person name="Li W."/>
            <person name="Chen H.Y."/>
            <person name="Chen S.E."/>
            <person name="Zhou L.G."/>
            <person name="Ni X.B."/>
            <person name="Tian J.H."/>
            <person name="Sheng Y."/>
            <person name="Liu T."/>
            <person name="Pan Y.S."/>
            <person name="Xia L.Y."/>
            <person name="Li J."/>
            <person name="Zhao F."/>
            <person name="Cao W.C."/>
        </authorList>
    </citation>
    <scope>NUCLEOTIDE SEQUENCE [LARGE SCALE GENOMIC DNA]</scope>
    <source>
        <strain evidence="1">HaeL-2018</strain>
    </source>
</reference>
<sequence length="151" mass="16297">MFYGGLGFAFTLAVMKMQDPTGLRVLADGTPVAEGRSSWLSESGTRAYEQKLACVGGEHAMLSAIGALEIAYAALSGGMRKSTSLVEISRQINEKKIFFATLCRLSCAIDAFRTPTTICNALLRHSRDFSAAFHCMSGSGMNPFNKCAYFT</sequence>
<gene>
    <name evidence="1" type="ORF">HPB48_001311</name>
</gene>
<evidence type="ECO:0000313" key="2">
    <source>
        <dbReference type="Proteomes" id="UP000821853"/>
    </source>
</evidence>
<dbReference type="Proteomes" id="UP000821853">
    <property type="component" value="Unassembled WGS sequence"/>
</dbReference>